<dbReference type="ProteomicsDB" id="176883"/>
<feature type="signal peptide" evidence="1">
    <location>
        <begin position="1"/>
        <end position="29"/>
    </location>
</feature>
<dbReference type="InterPro" id="IPR036312">
    <property type="entry name" value="Bifun_inhib/LTP/seed_sf"/>
</dbReference>
<evidence type="ECO:0000259" key="2">
    <source>
        <dbReference type="SMART" id="SM00499"/>
    </source>
</evidence>
<dbReference type="OrthoDB" id="653734at2759"/>
<dbReference type="EMBL" id="BT012111">
    <property type="protein sequence ID" value="AAS76206.1"/>
    <property type="molecule type" value="mRNA"/>
</dbReference>
<evidence type="ECO:0000313" key="6">
    <source>
        <dbReference type="EMBL" id="AEE86244.1"/>
    </source>
</evidence>
<reference evidence="4" key="2">
    <citation type="submission" date="2004-03" db="EMBL/GenBank/DDBJ databases">
        <title>Arabidopsis cDNA clones.</title>
        <authorList>
            <person name="Kim C.J."/>
            <person name="Chen H."/>
            <person name="Cheuk R."/>
            <person name="Shinn P."/>
            <person name="Ecker J.R."/>
        </authorList>
    </citation>
    <scope>NUCLEOTIDE SEQUENCE</scope>
</reference>
<reference evidence="7" key="6">
    <citation type="journal article" date="2017" name="Plant J.">
        <title>Araport11: a complete reannotation of the Arabidopsis thaliana reference genome.</title>
        <authorList>
            <person name="Cheng C.Y."/>
            <person name="Krishnakumar V."/>
            <person name="Chan A.P."/>
            <person name="Thibaud-Nissen F."/>
            <person name="Schobel S."/>
            <person name="Town C.D."/>
        </authorList>
    </citation>
    <scope>GENOME REANNOTATION</scope>
    <source>
        <strain evidence="7">cv. Columbia</strain>
    </source>
</reference>
<dbReference type="InterPro" id="IPR016140">
    <property type="entry name" value="Bifunc_inhib/LTP/seed_store"/>
</dbReference>
<evidence type="ECO:0007829" key="9">
    <source>
        <dbReference type="ProteomicsDB" id="Q6NLG8"/>
    </source>
</evidence>
<evidence type="ECO:0000313" key="3">
    <source>
        <dbReference type="Araport" id="AT4G33550"/>
    </source>
</evidence>
<dbReference type="PANTHER" id="PTHR33286">
    <property type="entry name" value="BIFUNCTIONAL INHIBITOR/LIPID-TRANSFER PROTEIN/SEED STORAGE 2S ALBUMIN SUPERFAMILY PROTEIN"/>
    <property type="match status" value="1"/>
</dbReference>
<dbReference type="eggNOG" id="ENOG502S7IJ">
    <property type="taxonomic scope" value="Eukaryota"/>
</dbReference>
<reference evidence="5" key="3">
    <citation type="submission" date="2004-04" db="EMBL/GenBank/DDBJ databases">
        <title>Arabidopsis ORF clones.</title>
        <authorList>
            <person name="Shinn P."/>
            <person name="Chen H."/>
            <person name="Cheuk R."/>
            <person name="Kim C.J."/>
            <person name="Ecker J.R."/>
        </authorList>
    </citation>
    <scope>NUCLEOTIDE SEQUENCE</scope>
</reference>
<keyword evidence="8 9" id="KW-1267">Proteomics identification</keyword>
<dbReference type="EMBL" id="BT012365">
    <property type="protein sequence ID" value="AAS88755.1"/>
    <property type="molecule type" value="mRNA"/>
</dbReference>
<dbReference type="Araport" id="AT4G33550"/>
<feature type="domain" description="Bifunctional inhibitor/plant lipid transfer protein/seed storage helical" evidence="2">
    <location>
        <begin position="32"/>
        <end position="107"/>
    </location>
</feature>
<evidence type="ECO:0000313" key="5">
    <source>
        <dbReference type="EMBL" id="AAS88755.1"/>
    </source>
</evidence>
<dbReference type="STRING" id="3702.Q6NLG8"/>
<dbReference type="AlphaFoldDB" id="Q6NLG8"/>
<proteinExistence type="evidence at protein level"/>
<dbReference type="PaxDb" id="3702-AT4G33550.1"/>
<feature type="chain" id="PRO_5014310547" evidence="1">
    <location>
        <begin position="30"/>
        <end position="130"/>
    </location>
</feature>
<dbReference type="InterPro" id="IPR044741">
    <property type="entry name" value="NsLTP-like"/>
</dbReference>
<evidence type="ECO:0000256" key="1">
    <source>
        <dbReference type="SAM" id="SignalP"/>
    </source>
</evidence>
<dbReference type="Gene3D" id="1.10.110.10">
    <property type="entry name" value="Plant lipid-transfer and hydrophobic proteins"/>
    <property type="match status" value="1"/>
</dbReference>
<reference evidence="6" key="5">
    <citation type="submission" date="2016-05" db="EMBL/GenBank/DDBJ databases">
        <authorList>
            <person name="Krishnakumar V."/>
            <person name="Cheng C.-Y."/>
            <person name="Chan A.P."/>
            <person name="Schobel S."/>
            <person name="Kim M."/>
            <person name="Ferlanti E.S."/>
            <person name="Belyaeva I."/>
            <person name="Rosen B.D."/>
            <person name="Micklem G."/>
            <person name="Miller J.R."/>
            <person name="Vaughn M."/>
            <person name="Town C.D."/>
        </authorList>
    </citation>
    <scope>NUCLEOTIDE SEQUENCE</scope>
</reference>
<evidence type="ECO:0000313" key="4">
    <source>
        <dbReference type="EMBL" id="AAS76206.1"/>
    </source>
</evidence>
<dbReference type="SMART" id="SM00499">
    <property type="entry name" value="AAI"/>
    <property type="match status" value="1"/>
</dbReference>
<dbReference type="Pfam" id="PF14368">
    <property type="entry name" value="LTP_2"/>
    <property type="match status" value="1"/>
</dbReference>
<dbReference type="EMBL" id="CP002687">
    <property type="protein sequence ID" value="AEE86244.1"/>
    <property type="molecule type" value="Genomic_DNA"/>
</dbReference>
<reference evidence="6" key="4">
    <citation type="submission" date="2011-02" db="EMBL/GenBank/DDBJ databases">
        <authorList>
            <consortium name="TAIR"/>
            <person name="Swarbreck D."/>
            <person name="Lamesch P."/>
            <person name="Wilks C."/>
            <person name="Huala E."/>
        </authorList>
    </citation>
    <scope>NUCLEOTIDE SEQUENCE</scope>
</reference>
<dbReference type="CDD" id="cd04660">
    <property type="entry name" value="nsLTP_like"/>
    <property type="match status" value="1"/>
</dbReference>
<dbReference type="ExpressionAtlas" id="Q6NLG8">
    <property type="expression patterns" value="baseline and differential"/>
</dbReference>
<evidence type="ECO:0007829" key="8">
    <source>
        <dbReference type="PeptideAtlas" id="Q6NLG8"/>
    </source>
</evidence>
<evidence type="ECO:0000313" key="7">
    <source>
        <dbReference type="Proteomes" id="UP000006548"/>
    </source>
</evidence>
<keyword evidence="1" id="KW-0732">Signal</keyword>
<dbReference type="SUPFAM" id="SSF47699">
    <property type="entry name" value="Bifunctional inhibitor/lipid-transfer protein/seed storage 2S albumin"/>
    <property type="match status" value="1"/>
</dbReference>
<organism evidence="5">
    <name type="scientific">Arabidopsis thaliana</name>
    <name type="common">Mouse-ear cress</name>
    <dbReference type="NCBI Taxonomy" id="3702"/>
    <lineage>
        <taxon>Eukaryota</taxon>
        <taxon>Viridiplantae</taxon>
        <taxon>Streptophyta</taxon>
        <taxon>Embryophyta</taxon>
        <taxon>Tracheophyta</taxon>
        <taxon>Spermatophyta</taxon>
        <taxon>Magnoliopsida</taxon>
        <taxon>eudicotyledons</taxon>
        <taxon>Gunneridae</taxon>
        <taxon>Pentapetalae</taxon>
        <taxon>rosids</taxon>
        <taxon>malvids</taxon>
        <taxon>Brassicales</taxon>
        <taxon>Brassicaceae</taxon>
        <taxon>Camelineae</taxon>
        <taxon>Arabidopsis</taxon>
    </lineage>
</organism>
<accession>Q6NLG8</accession>
<dbReference type="GeneID" id="829494"/>
<dbReference type="PANTHER" id="PTHR33286:SF30">
    <property type="entry name" value="BIFUNCTIONAL INHIBITOR_PLANT LIPID TRANSFER PROTEIN_SEED STORAGE HELICAL DOMAIN-CONTAINING PROTEIN"/>
    <property type="match status" value="1"/>
</dbReference>
<sequence length="130" mass="14283">MGSGMIRTLVILAIALFMIGSDNVHVAKAQVCGANLSGLMNECQRYVSNAGPNSQPPSRSCCALIRPIDVPCACRYVSRDVTNYIDMDKVVYVARSCGKKIPSGYKCGSKYLSCFSYYSFVIVKHIIIWI</sequence>
<gene>
    <name evidence="3 6" type="ordered locus">At4g33550</name>
    <name evidence="6" type="ORF">T16L1.40</name>
    <name evidence="6" type="ORF">T16L1_40</name>
</gene>
<keyword evidence="7" id="KW-1185">Reference proteome</keyword>
<protein>
    <submittedName>
        <fullName evidence="5">At4g33550</fullName>
    </submittedName>
    <submittedName>
        <fullName evidence="6">Bifunctional inhibitor/lipid-transfer protein/seed storage 2S albumin superfamily protein</fullName>
    </submittedName>
</protein>
<dbReference type="TAIR" id="AT4G33550"/>
<reference evidence="6 7" key="1">
    <citation type="journal article" date="1999" name="Nature">
        <title>Sequence and analysis of chromosome 4 of the plant Arabidopsis thaliana.</title>
        <authorList>
            <consortium name="EU"/>
            <consortium name="CSHL and WU Arabidopsis Sequencing Project"/>
            <person name="Mayer K."/>
            <person name="Schuller C."/>
            <person name="Wambutt R."/>
            <person name="Murphy G."/>
            <person name="Volckaert G."/>
            <person name="Pohl T."/>
            <person name="Dusterhoft A."/>
            <person name="Stiekema W."/>
            <person name="Entian K.D."/>
            <person name="Terryn N."/>
            <person name="Harris B."/>
            <person name="Ansorge W."/>
            <person name="Brandt P."/>
            <person name="Grivell L."/>
            <person name="Rieger M."/>
            <person name="Weichselgartner M."/>
            <person name="de Simone V."/>
            <person name="Obermaier B."/>
            <person name="Mache R."/>
            <person name="Muller M."/>
            <person name="Kreis M."/>
            <person name="Delseny M."/>
            <person name="Puigdomenech P."/>
            <person name="Watson M."/>
            <person name="Schmidtheini T."/>
            <person name="Reichert B."/>
            <person name="Portatelle D."/>
            <person name="Perez-Alonso M."/>
            <person name="Boutry M."/>
            <person name="Bancroft I."/>
            <person name="Vos P."/>
            <person name="Hoheisel J."/>
            <person name="Zimmermann W."/>
            <person name="Wedler H."/>
            <person name="Ridley P."/>
            <person name="Langham S.A."/>
            <person name="McCullagh B."/>
            <person name="Bilham L."/>
            <person name="Robben J."/>
            <person name="Van der Schueren J."/>
            <person name="Grymonprez B."/>
            <person name="Chuang Y.J."/>
            <person name="Vandenbussche F."/>
            <person name="Braeken M."/>
            <person name="Weltjens I."/>
            <person name="Voet M."/>
            <person name="Bastiaens I."/>
            <person name="Aert R."/>
            <person name="Defoor E."/>
            <person name="Weitzenegger T."/>
            <person name="Bothe G."/>
            <person name="Ramsperger U."/>
            <person name="Hilbert H."/>
            <person name="Braun M."/>
            <person name="Holzer E."/>
            <person name="Brandt A."/>
            <person name="Peters S."/>
            <person name="van Staveren M."/>
            <person name="Dirske W."/>
            <person name="Mooijman P."/>
            <person name="Klein Lankhorst R."/>
            <person name="Rose M."/>
            <person name="Hauf J."/>
            <person name="Kotter P."/>
            <person name="Berneiser S."/>
            <person name="Hempel S."/>
            <person name="Feldpausch M."/>
            <person name="Lamberth S."/>
            <person name="Van den Daele H."/>
            <person name="De Keyser A."/>
            <person name="Buysshaert C."/>
            <person name="Gielen J."/>
            <person name="Villarroel R."/>
            <person name="De Clercq R."/>
            <person name="Van Montagu M."/>
            <person name="Rogers J."/>
            <person name="Cronin A."/>
            <person name="Quail M."/>
            <person name="Bray-Allen S."/>
            <person name="Clark L."/>
            <person name="Doggett J."/>
            <person name="Hall S."/>
            <person name="Kay M."/>
            <person name="Lennard N."/>
            <person name="McLay K."/>
            <person name="Mayes R."/>
            <person name="Pettett A."/>
            <person name="Rajandream M.A."/>
            <person name="Lyne M."/>
            <person name="Benes V."/>
            <person name="Rechmann S."/>
            <person name="Borkova D."/>
            <person name="Blocker H."/>
            <person name="Scharfe M."/>
            <person name="Grimm M."/>
            <person name="Lohnert T.H."/>
            <person name="Dose S."/>
            <person name="de Haan M."/>
            <person name="Maarse A."/>
            <person name="Schafer M."/>
            <person name="Muller-Auer S."/>
            <person name="Gabel C."/>
            <person name="Fuchs M."/>
            <person name="Fartmann B."/>
            <person name="Granderath K."/>
            <person name="Dauner D."/>
            <person name="Herzl A."/>
            <person name="Neumann S."/>
            <person name="Argiriou A."/>
            <person name="Vitale D."/>
            <person name="Liguori R."/>
            <person name="Piravandi E."/>
            <person name="Massenet O."/>
            <person name="Quigley F."/>
            <person name="Clabauld G."/>
            <person name="Mundlein A."/>
            <person name="Felber R."/>
            <person name="Schnabl S."/>
            <person name="Hiller R."/>
            <person name="Schmidt W."/>
            <person name="Lecharny A."/>
            <person name="Aubourg S."/>
            <person name="Chefdor F."/>
            <person name="Cooke R."/>
            <person name="Berger C."/>
            <person name="Montfort A."/>
            <person name="Casacuberta E."/>
            <person name="Gibbons T."/>
            <person name="Weber N."/>
            <person name="Vandenbol M."/>
            <person name="Bargues M."/>
            <person name="Terol J."/>
            <person name="Torres A."/>
            <person name="Perez-Perez A."/>
            <person name="Purnelle B."/>
            <person name="Bent E."/>
            <person name="Johnson S."/>
            <person name="Tacon D."/>
            <person name="Jesse T."/>
            <person name="Heijnen L."/>
            <person name="Schwarz S."/>
            <person name="Scholler P."/>
            <person name="Heber S."/>
            <person name="Francs P."/>
            <person name="Bielke C."/>
            <person name="Frishman D."/>
            <person name="Haase D."/>
            <person name="Lemcke K."/>
            <person name="Mewes H.W."/>
            <person name="Stocker S."/>
            <person name="Zaccaria P."/>
            <person name="Bevan M."/>
            <person name="Wilson R.K."/>
            <person name="de la Bastide M."/>
            <person name="Habermann K."/>
            <person name="Parnell L."/>
            <person name="Dedhia N."/>
            <person name="Gnoj L."/>
            <person name="Schutz K."/>
            <person name="Huang E."/>
            <person name="Spiegel L."/>
            <person name="Sehkon M."/>
            <person name="Murray J."/>
            <person name="Sheet P."/>
            <person name="Cordes M."/>
            <person name="Abu-Threideh J."/>
            <person name="Stoneking T."/>
            <person name="Kalicki J."/>
            <person name="Graves T."/>
            <person name="Harmon G."/>
            <person name="Edwards J."/>
            <person name="Latreille P."/>
            <person name="Courtney L."/>
            <person name="Cloud J."/>
            <person name="Abbott A."/>
            <person name="Scott K."/>
            <person name="Johnson D."/>
            <person name="Minx P."/>
            <person name="Bentley D."/>
            <person name="Fulton B."/>
            <person name="Miller N."/>
            <person name="Greco T."/>
            <person name="Kemp K."/>
            <person name="Kramer J."/>
            <person name="Fulton L."/>
            <person name="Mardis E."/>
            <person name="Dante M."/>
            <person name="Pepin K."/>
            <person name="Hillier L."/>
            <person name="Nelson J."/>
            <person name="Spieth J."/>
            <person name="Ryan E."/>
            <person name="Andrews S."/>
            <person name="Geisel C."/>
            <person name="Layman D."/>
            <person name="Du H."/>
            <person name="Ali J."/>
            <person name="Berghoff A."/>
            <person name="Jones K."/>
            <person name="Drone K."/>
            <person name="Cotton M."/>
            <person name="Joshu C."/>
            <person name="Antonoiu B."/>
            <person name="Zidanic M."/>
            <person name="Strong C."/>
            <person name="Sun H."/>
            <person name="Lamar B."/>
            <person name="Yordan C."/>
            <person name="Ma P."/>
            <person name="Zhong J."/>
            <person name="Preston R."/>
            <person name="Vil D."/>
            <person name="Shekher M."/>
            <person name="Matero A."/>
            <person name="Shah R."/>
            <person name="Swaby I.K."/>
            <person name="O'Shaughnessy A."/>
            <person name="Rodriguez M."/>
            <person name="Hoffmann J."/>
            <person name="Till S."/>
            <person name="Granat S."/>
            <person name="Shohdy N."/>
            <person name="Hasegawa A."/>
            <person name="Hameed A."/>
            <person name="Lodhi M."/>
            <person name="Johnson A."/>
            <person name="Chen E."/>
            <person name="Marra M."/>
            <person name="Martienssen R."/>
            <person name="McCombie W.R."/>
        </authorList>
    </citation>
    <scope>NUCLEOTIDE SEQUENCE [LARGE SCALE GENOMIC DNA]</scope>
    <source>
        <strain evidence="7">cv. Columbia</strain>
    </source>
</reference>
<dbReference type="Proteomes" id="UP000006548">
    <property type="component" value="Chromosome 4"/>
</dbReference>
<name>Q6NLG8_ARATH</name>